<dbReference type="OrthoDB" id="2966896at2"/>
<dbReference type="Proteomes" id="UP000199017">
    <property type="component" value="Unassembled WGS sequence"/>
</dbReference>
<keyword evidence="2" id="KW-1185">Reference proteome</keyword>
<evidence type="ECO:0000313" key="1">
    <source>
        <dbReference type="EMBL" id="SDI30386.1"/>
    </source>
</evidence>
<accession>A0A1G8JGT6</accession>
<evidence type="ECO:0000313" key="2">
    <source>
        <dbReference type="Proteomes" id="UP000199017"/>
    </source>
</evidence>
<name>A0A1G8JGT6_9BACI</name>
<dbReference type="AlphaFoldDB" id="A0A1G8JGT6"/>
<dbReference type="RefSeq" id="WP_091585162.1">
    <property type="nucleotide sequence ID" value="NZ_FNDU01000006.1"/>
</dbReference>
<reference evidence="1 2" key="1">
    <citation type="submission" date="2016-10" db="EMBL/GenBank/DDBJ databases">
        <authorList>
            <person name="de Groot N.N."/>
        </authorList>
    </citation>
    <scope>NUCLEOTIDE SEQUENCE [LARGE SCALE GENOMIC DNA]</scope>
    <source>
        <strain evidence="2">P4B,CCM 7963,CECT 7998,DSM 25260,IBRC-M 10614,KCTC 13821</strain>
    </source>
</reference>
<protein>
    <submittedName>
        <fullName evidence="1">Uncharacterized protein</fullName>
    </submittedName>
</protein>
<sequence>MGHIHMDEKTKKWVRKNGNTVALYPFHLFNLKKKKELVDVMVTNEVPTKAVHDMVFTHVDGIDVYIHQDIQAKRVLKLQVTGFGPFEHLRCCGTKRFRRKQEPLEILEN</sequence>
<dbReference type="EMBL" id="FNDU01000006">
    <property type="protein sequence ID" value="SDI30386.1"/>
    <property type="molecule type" value="Genomic_DNA"/>
</dbReference>
<proteinExistence type="predicted"/>
<gene>
    <name evidence="1" type="ORF">SAMN05216352_106192</name>
</gene>
<organism evidence="1 2">
    <name type="scientific">Alteribacillus bidgolensis</name>
    <dbReference type="NCBI Taxonomy" id="930129"/>
    <lineage>
        <taxon>Bacteria</taxon>
        <taxon>Bacillati</taxon>
        <taxon>Bacillota</taxon>
        <taxon>Bacilli</taxon>
        <taxon>Bacillales</taxon>
        <taxon>Bacillaceae</taxon>
        <taxon>Alteribacillus</taxon>
    </lineage>
</organism>